<gene>
    <name evidence="3" type="ORF">GLOTRDRAFT_28996</name>
</gene>
<dbReference type="PANTHER" id="PTHR44144:SF1">
    <property type="entry name" value="DNAJ HOMOLOG SUBFAMILY C MEMBER 9"/>
    <property type="match status" value="1"/>
</dbReference>
<feature type="non-terminal residue" evidence="3">
    <location>
        <position position="338"/>
    </location>
</feature>
<dbReference type="GeneID" id="19305271"/>
<dbReference type="InterPro" id="IPR056453">
    <property type="entry name" value="HTH_DNAJC9"/>
</dbReference>
<dbReference type="GO" id="GO:0005634">
    <property type="term" value="C:nucleus"/>
    <property type="evidence" value="ECO:0007669"/>
    <property type="project" value="TreeGrafter"/>
</dbReference>
<dbReference type="InterPro" id="IPR052594">
    <property type="entry name" value="J_domain-containing_protein"/>
</dbReference>
<proteinExistence type="predicted"/>
<dbReference type="PROSITE" id="PS50076">
    <property type="entry name" value="DNAJ_2"/>
    <property type="match status" value="1"/>
</dbReference>
<feature type="region of interest" description="Disordered" evidence="1">
    <location>
        <begin position="274"/>
        <end position="338"/>
    </location>
</feature>
<dbReference type="InterPro" id="IPR001623">
    <property type="entry name" value="DnaJ_domain"/>
</dbReference>
<keyword evidence="4" id="KW-1185">Reference proteome</keyword>
<dbReference type="Pfam" id="PF23302">
    <property type="entry name" value="HTH_DNAJC9"/>
    <property type="match status" value="1"/>
</dbReference>
<dbReference type="OrthoDB" id="110024at2759"/>
<dbReference type="GO" id="GO:0031072">
    <property type="term" value="F:heat shock protein binding"/>
    <property type="evidence" value="ECO:0007669"/>
    <property type="project" value="TreeGrafter"/>
</dbReference>
<accession>S7RTW2</accession>
<dbReference type="EMBL" id="KB469298">
    <property type="protein sequence ID" value="EPQ58135.1"/>
    <property type="molecule type" value="Genomic_DNA"/>
</dbReference>
<protein>
    <submittedName>
        <fullName evidence="3">DnaJ-domain-containing protein</fullName>
    </submittedName>
</protein>
<dbReference type="PRINTS" id="PR00625">
    <property type="entry name" value="JDOMAIN"/>
</dbReference>
<dbReference type="HOGENOM" id="CLU_055868_0_0_1"/>
<dbReference type="CDD" id="cd06257">
    <property type="entry name" value="DnaJ"/>
    <property type="match status" value="1"/>
</dbReference>
<evidence type="ECO:0000313" key="4">
    <source>
        <dbReference type="Proteomes" id="UP000030669"/>
    </source>
</evidence>
<organism evidence="3 4">
    <name type="scientific">Gloeophyllum trabeum (strain ATCC 11539 / FP-39264 / Madison 617)</name>
    <name type="common">Brown rot fungus</name>
    <dbReference type="NCBI Taxonomy" id="670483"/>
    <lineage>
        <taxon>Eukaryota</taxon>
        <taxon>Fungi</taxon>
        <taxon>Dikarya</taxon>
        <taxon>Basidiomycota</taxon>
        <taxon>Agaricomycotina</taxon>
        <taxon>Agaricomycetes</taxon>
        <taxon>Gloeophyllales</taxon>
        <taxon>Gloeophyllaceae</taxon>
        <taxon>Gloeophyllum</taxon>
    </lineage>
</organism>
<dbReference type="Pfam" id="PF00226">
    <property type="entry name" value="DnaJ"/>
    <property type="match status" value="1"/>
</dbReference>
<feature type="compositionally biased region" description="Basic residues" evidence="1">
    <location>
        <begin position="228"/>
        <end position="239"/>
    </location>
</feature>
<dbReference type="SUPFAM" id="SSF46565">
    <property type="entry name" value="Chaperone J-domain"/>
    <property type="match status" value="1"/>
</dbReference>
<dbReference type="PANTHER" id="PTHR44144">
    <property type="entry name" value="DNAJ HOMOLOG SUBFAMILY C MEMBER 9"/>
    <property type="match status" value="1"/>
</dbReference>
<feature type="region of interest" description="Disordered" evidence="1">
    <location>
        <begin position="221"/>
        <end position="253"/>
    </location>
</feature>
<evidence type="ECO:0000256" key="1">
    <source>
        <dbReference type="SAM" id="MobiDB-lite"/>
    </source>
</evidence>
<name>S7RTW2_GLOTA</name>
<dbReference type="GO" id="GO:0005737">
    <property type="term" value="C:cytoplasm"/>
    <property type="evidence" value="ECO:0007669"/>
    <property type="project" value="TreeGrafter"/>
</dbReference>
<dbReference type="STRING" id="670483.S7RTW2"/>
<feature type="compositionally biased region" description="Basic and acidic residues" evidence="1">
    <location>
        <begin position="326"/>
        <end position="338"/>
    </location>
</feature>
<feature type="domain" description="J" evidence="2">
    <location>
        <begin position="18"/>
        <end position="88"/>
    </location>
</feature>
<dbReference type="eggNOG" id="KOG0719">
    <property type="taxonomic scope" value="Eukaryota"/>
</dbReference>
<evidence type="ECO:0000259" key="2">
    <source>
        <dbReference type="PROSITE" id="PS50076"/>
    </source>
</evidence>
<dbReference type="PROSITE" id="PS00636">
    <property type="entry name" value="DNAJ_1"/>
    <property type="match status" value="1"/>
</dbReference>
<dbReference type="KEGG" id="gtr:GLOTRDRAFT_28996"/>
<dbReference type="OMA" id="WLDLWSK"/>
<reference evidence="3 4" key="1">
    <citation type="journal article" date="2012" name="Science">
        <title>The Paleozoic origin of enzymatic lignin decomposition reconstructed from 31 fungal genomes.</title>
        <authorList>
            <person name="Floudas D."/>
            <person name="Binder M."/>
            <person name="Riley R."/>
            <person name="Barry K."/>
            <person name="Blanchette R.A."/>
            <person name="Henrissat B."/>
            <person name="Martinez A.T."/>
            <person name="Otillar R."/>
            <person name="Spatafora J.W."/>
            <person name="Yadav J.S."/>
            <person name="Aerts A."/>
            <person name="Benoit I."/>
            <person name="Boyd A."/>
            <person name="Carlson A."/>
            <person name="Copeland A."/>
            <person name="Coutinho P.M."/>
            <person name="de Vries R.P."/>
            <person name="Ferreira P."/>
            <person name="Findley K."/>
            <person name="Foster B."/>
            <person name="Gaskell J."/>
            <person name="Glotzer D."/>
            <person name="Gorecki P."/>
            <person name="Heitman J."/>
            <person name="Hesse C."/>
            <person name="Hori C."/>
            <person name="Igarashi K."/>
            <person name="Jurgens J.A."/>
            <person name="Kallen N."/>
            <person name="Kersten P."/>
            <person name="Kohler A."/>
            <person name="Kuees U."/>
            <person name="Kumar T.K.A."/>
            <person name="Kuo A."/>
            <person name="LaButti K."/>
            <person name="Larrondo L.F."/>
            <person name="Lindquist E."/>
            <person name="Ling A."/>
            <person name="Lombard V."/>
            <person name="Lucas S."/>
            <person name="Lundell T."/>
            <person name="Martin R."/>
            <person name="McLaughlin D.J."/>
            <person name="Morgenstern I."/>
            <person name="Morin E."/>
            <person name="Murat C."/>
            <person name="Nagy L.G."/>
            <person name="Nolan M."/>
            <person name="Ohm R.A."/>
            <person name="Patyshakuliyeva A."/>
            <person name="Rokas A."/>
            <person name="Ruiz-Duenas F.J."/>
            <person name="Sabat G."/>
            <person name="Salamov A."/>
            <person name="Samejima M."/>
            <person name="Schmutz J."/>
            <person name="Slot J.C."/>
            <person name="St John F."/>
            <person name="Stenlid J."/>
            <person name="Sun H."/>
            <person name="Sun S."/>
            <person name="Syed K."/>
            <person name="Tsang A."/>
            <person name="Wiebenga A."/>
            <person name="Young D."/>
            <person name="Pisabarro A."/>
            <person name="Eastwood D.C."/>
            <person name="Martin F."/>
            <person name="Cullen D."/>
            <person name="Grigoriev I.V."/>
            <person name="Hibbett D.S."/>
        </authorList>
    </citation>
    <scope>NUCLEOTIDE SEQUENCE [LARGE SCALE GENOMIC DNA]</scope>
    <source>
        <strain evidence="3 4">ATCC 11539</strain>
    </source>
</reference>
<dbReference type="SMART" id="SM00271">
    <property type="entry name" value="DnaJ"/>
    <property type="match status" value="1"/>
</dbReference>
<dbReference type="Gene3D" id="1.10.287.110">
    <property type="entry name" value="DnaJ domain"/>
    <property type="match status" value="1"/>
</dbReference>
<evidence type="ECO:0000313" key="3">
    <source>
        <dbReference type="EMBL" id="EPQ58135.1"/>
    </source>
</evidence>
<sequence>MDRDDPASQFFPGEESVDLYAVLEVKSDAKADDIRKAYRCLALRYHPDKHSTSDESAKADASLKFQQIGFAYSILSDEKKRERYDRMGRTDEGFDLGAGEDGWEAYFEEMFDRVTKGKLDEMKKEYQGSSEEKADLKNAYIETDGNIAEIVNHIPHSTHEDEARFIVVITELISKGELPELPAWKTGIHDEKAKLVRKKQADKEAAEAEELAKELGVWDEFYGSGKAGPRKTKGKGKGKKQQEANAEDGEDYSALQALIQKKRKTMDGFFDSLAAKYSEPESKSKSKGNKRGKVEPDEDEELDASPKKKSRKGVPPPPEIDDEEFDKLQEKLFRDKDK</sequence>
<dbReference type="Proteomes" id="UP000030669">
    <property type="component" value="Unassembled WGS sequence"/>
</dbReference>
<dbReference type="RefSeq" id="XP_007862817.1">
    <property type="nucleotide sequence ID" value="XM_007864626.1"/>
</dbReference>
<dbReference type="AlphaFoldDB" id="S7RTW2"/>
<dbReference type="InterPro" id="IPR036869">
    <property type="entry name" value="J_dom_sf"/>
</dbReference>
<dbReference type="InterPro" id="IPR018253">
    <property type="entry name" value="DnaJ_domain_CS"/>
</dbReference>